<proteinExistence type="inferred from homology"/>
<accession>A0ABT6IF44</accession>
<dbReference type="Proteomes" id="UP001157461">
    <property type="component" value="Unassembled WGS sequence"/>
</dbReference>
<dbReference type="PANTHER" id="PTHR47505:SF1">
    <property type="entry name" value="DNA UTILIZATION PROTEIN YHGH"/>
    <property type="match status" value="1"/>
</dbReference>
<dbReference type="SUPFAM" id="SSF53271">
    <property type="entry name" value="PRTase-like"/>
    <property type="match status" value="1"/>
</dbReference>
<organism evidence="2 3">
    <name type="scientific">Pseudomonas flavocrustae</name>
    <dbReference type="NCBI Taxonomy" id="2991719"/>
    <lineage>
        <taxon>Bacteria</taxon>
        <taxon>Pseudomonadati</taxon>
        <taxon>Pseudomonadota</taxon>
        <taxon>Gammaproteobacteria</taxon>
        <taxon>Pseudomonadales</taxon>
        <taxon>Pseudomonadaceae</taxon>
        <taxon>Pseudomonas</taxon>
    </lineage>
</organism>
<dbReference type="InterPro" id="IPR029057">
    <property type="entry name" value="PRTase-like"/>
</dbReference>
<reference evidence="2 3" key="1">
    <citation type="submission" date="2022-10" db="EMBL/GenBank/DDBJ databases">
        <title>A novel Pseudomonas species, isolated from Passiflora incarnata leaves.</title>
        <authorList>
            <person name="Cueva-Yesquen L.G."/>
            <person name="Fantinatti-Garboggini F."/>
        </authorList>
    </citation>
    <scope>NUCLEOTIDE SEQUENCE [LARGE SCALE GENOMIC DNA]</scope>
    <source>
        <strain evidence="2 3">CBMAI 2609</strain>
    </source>
</reference>
<evidence type="ECO:0000256" key="1">
    <source>
        <dbReference type="ARBA" id="ARBA00008007"/>
    </source>
</evidence>
<comment type="similarity">
    <text evidence="1">Belongs to the ComF/GntX family.</text>
</comment>
<sequence length="195" mass="21989">MIKINPMEIKGNWVYGEALDFHTTSSTHMGQNEYGHDVWDTIRPPIAELLYQLKYKNNREALNQIVTTAANHLKRSNAIFDCIVPVPSSANRAFPPALEIAKGIGRILGIDVNDCIEKTRQSSELKGVTDPDERQRLLSGLYKVEENTLEDLKVLLIDDLYRSGSTMSHITDVLYQQGQAKSVFTLAITKTRTNR</sequence>
<evidence type="ECO:0000313" key="3">
    <source>
        <dbReference type="Proteomes" id="UP001157461"/>
    </source>
</evidence>
<gene>
    <name evidence="2" type="ORF">OMP44_09050</name>
</gene>
<dbReference type="CDD" id="cd06223">
    <property type="entry name" value="PRTases_typeI"/>
    <property type="match status" value="1"/>
</dbReference>
<comment type="caution">
    <text evidence="2">The sequence shown here is derived from an EMBL/GenBank/DDBJ whole genome shotgun (WGS) entry which is preliminary data.</text>
</comment>
<dbReference type="RefSeq" id="WP_280307431.1">
    <property type="nucleotide sequence ID" value="NZ_JAPDIQ010000003.1"/>
</dbReference>
<dbReference type="PANTHER" id="PTHR47505">
    <property type="entry name" value="DNA UTILIZATION PROTEIN YHGH"/>
    <property type="match status" value="1"/>
</dbReference>
<evidence type="ECO:0008006" key="4">
    <source>
        <dbReference type="Google" id="ProtNLM"/>
    </source>
</evidence>
<dbReference type="InterPro" id="IPR000836">
    <property type="entry name" value="PRTase_dom"/>
</dbReference>
<evidence type="ECO:0000313" key="2">
    <source>
        <dbReference type="EMBL" id="MDH4763043.1"/>
    </source>
</evidence>
<protein>
    <recommendedName>
        <fullName evidence="4">ComF family protein</fullName>
    </recommendedName>
</protein>
<dbReference type="Gene3D" id="3.40.50.2020">
    <property type="match status" value="1"/>
</dbReference>
<name>A0ABT6IF44_9PSED</name>
<dbReference type="InterPro" id="IPR051910">
    <property type="entry name" value="ComF/GntX_DNA_util-trans"/>
</dbReference>
<dbReference type="EMBL" id="JAPDIQ010000003">
    <property type="protein sequence ID" value="MDH4763043.1"/>
    <property type="molecule type" value="Genomic_DNA"/>
</dbReference>
<keyword evidence="3" id="KW-1185">Reference proteome</keyword>